<evidence type="ECO:0000313" key="1">
    <source>
        <dbReference type="EMBL" id="DAF50427.1"/>
    </source>
</evidence>
<accession>A0A8S5SHW0</accession>
<reference evidence="1" key="1">
    <citation type="journal article" date="2021" name="Proc. Natl. Acad. Sci. U.S.A.">
        <title>A Catalog of Tens of Thousands of Viruses from Human Metagenomes Reveals Hidden Associations with Chronic Diseases.</title>
        <authorList>
            <person name="Tisza M.J."/>
            <person name="Buck C.B."/>
        </authorList>
    </citation>
    <scope>NUCLEOTIDE SEQUENCE</scope>
    <source>
        <strain evidence="1">CtBCr48</strain>
    </source>
</reference>
<dbReference type="EMBL" id="BK032595">
    <property type="protein sequence ID" value="DAF50427.1"/>
    <property type="molecule type" value="Genomic_DNA"/>
</dbReference>
<proteinExistence type="predicted"/>
<protein>
    <submittedName>
        <fullName evidence="1">Uncharacterized protein</fullName>
    </submittedName>
</protein>
<sequence>MNVNGFLAKNFLKCIDKLIKICYNILWKTFNDHLLVGE</sequence>
<name>A0A8S5SHW0_9CAUD</name>
<organism evidence="1">
    <name type="scientific">Siphoviridae sp. ctBCr48</name>
    <dbReference type="NCBI Taxonomy" id="2827802"/>
    <lineage>
        <taxon>Viruses</taxon>
        <taxon>Duplodnaviria</taxon>
        <taxon>Heunggongvirae</taxon>
        <taxon>Uroviricota</taxon>
        <taxon>Caudoviricetes</taxon>
    </lineage>
</organism>